<comment type="caution">
    <text evidence="1">The sequence shown here is derived from an EMBL/GenBank/DDBJ whole genome shotgun (WGS) entry which is preliminary data.</text>
</comment>
<dbReference type="OrthoDB" id="8194670at2759"/>
<dbReference type="EMBL" id="VTPC01000973">
    <property type="protein sequence ID" value="KAF2903612.1"/>
    <property type="molecule type" value="Genomic_DNA"/>
</dbReference>
<organism evidence="1 2">
    <name type="scientific">Ignelater luminosus</name>
    <name type="common">Cucubano</name>
    <name type="synonym">Pyrophorus luminosus</name>
    <dbReference type="NCBI Taxonomy" id="2038154"/>
    <lineage>
        <taxon>Eukaryota</taxon>
        <taxon>Metazoa</taxon>
        <taxon>Ecdysozoa</taxon>
        <taxon>Arthropoda</taxon>
        <taxon>Hexapoda</taxon>
        <taxon>Insecta</taxon>
        <taxon>Pterygota</taxon>
        <taxon>Neoptera</taxon>
        <taxon>Endopterygota</taxon>
        <taxon>Coleoptera</taxon>
        <taxon>Polyphaga</taxon>
        <taxon>Elateriformia</taxon>
        <taxon>Elateroidea</taxon>
        <taxon>Elateridae</taxon>
        <taxon>Agrypninae</taxon>
        <taxon>Pyrophorini</taxon>
        <taxon>Ignelater</taxon>
    </lineage>
</organism>
<keyword evidence="2" id="KW-1185">Reference proteome</keyword>
<proteinExistence type="predicted"/>
<dbReference type="Gene3D" id="1.10.238.20">
    <property type="entry name" value="Pheromone/general odorant binding protein domain"/>
    <property type="match status" value="1"/>
</dbReference>
<dbReference type="SMART" id="SM00708">
    <property type="entry name" value="PhBP"/>
    <property type="match status" value="1"/>
</dbReference>
<dbReference type="GO" id="GO:0005549">
    <property type="term" value="F:odorant binding"/>
    <property type="evidence" value="ECO:0007669"/>
    <property type="project" value="InterPro"/>
</dbReference>
<reference evidence="1" key="1">
    <citation type="submission" date="2019-08" db="EMBL/GenBank/DDBJ databases">
        <title>The genome of the North American firefly Photinus pyralis.</title>
        <authorList>
            <consortium name="Photinus pyralis genome working group"/>
            <person name="Fallon T.R."/>
            <person name="Sander Lower S.E."/>
            <person name="Weng J.-K."/>
        </authorList>
    </citation>
    <scope>NUCLEOTIDE SEQUENCE</scope>
    <source>
        <strain evidence="1">TRF0915ILg1</strain>
        <tissue evidence="1">Whole body</tissue>
    </source>
</reference>
<dbReference type="Proteomes" id="UP000801492">
    <property type="component" value="Unassembled WGS sequence"/>
</dbReference>
<dbReference type="InterPro" id="IPR006170">
    <property type="entry name" value="PBP/GOBP"/>
</dbReference>
<dbReference type="SUPFAM" id="SSF47565">
    <property type="entry name" value="Insect pheromone/odorant-binding proteins"/>
    <property type="match status" value="1"/>
</dbReference>
<accession>A0A8K0GJ57</accession>
<sequence length="115" mass="13091">TLSQVRNSWKGTVAPVDRGCILKSGVKEEVADNFYKFGDMPDDLSFKCYLHCNALNLRIVDSTGQILPKHIVEIFDYTDLPLAEKCSKILEADPCQRAYLMVKCFHDNLSERYSV</sequence>
<dbReference type="InterPro" id="IPR036728">
    <property type="entry name" value="PBP_GOBP_sf"/>
</dbReference>
<dbReference type="Pfam" id="PF01395">
    <property type="entry name" value="PBP_GOBP"/>
    <property type="match status" value="1"/>
</dbReference>
<dbReference type="AlphaFoldDB" id="A0A8K0GJ57"/>
<evidence type="ECO:0000313" key="2">
    <source>
        <dbReference type="Proteomes" id="UP000801492"/>
    </source>
</evidence>
<feature type="non-terminal residue" evidence="1">
    <location>
        <position position="1"/>
    </location>
</feature>
<gene>
    <name evidence="1" type="ORF">ILUMI_02576</name>
</gene>
<evidence type="ECO:0000313" key="1">
    <source>
        <dbReference type="EMBL" id="KAF2903612.1"/>
    </source>
</evidence>
<name>A0A8K0GJ57_IGNLU</name>
<protein>
    <submittedName>
        <fullName evidence="1">Uncharacterized protein</fullName>
    </submittedName>
</protein>
<dbReference type="CDD" id="cd23992">
    <property type="entry name" value="PBP_GOBP"/>
    <property type="match status" value="1"/>
</dbReference>